<dbReference type="EMBL" id="WIXE01001379">
    <property type="protein sequence ID" value="KAK5985750.1"/>
    <property type="molecule type" value="Genomic_DNA"/>
</dbReference>
<proteinExistence type="predicted"/>
<protein>
    <submittedName>
        <fullName evidence="2">Uncharacterized protein</fullName>
    </submittedName>
</protein>
<dbReference type="AlphaFoldDB" id="A0AAN8G847"/>
<evidence type="ECO:0000313" key="2">
    <source>
        <dbReference type="EMBL" id="KAK5985750.1"/>
    </source>
</evidence>
<organism evidence="2 3">
    <name type="scientific">Trichostrongylus colubriformis</name>
    <name type="common">Black scour worm</name>
    <dbReference type="NCBI Taxonomy" id="6319"/>
    <lineage>
        <taxon>Eukaryota</taxon>
        <taxon>Metazoa</taxon>
        <taxon>Ecdysozoa</taxon>
        <taxon>Nematoda</taxon>
        <taxon>Chromadorea</taxon>
        <taxon>Rhabditida</taxon>
        <taxon>Rhabditina</taxon>
        <taxon>Rhabditomorpha</taxon>
        <taxon>Strongyloidea</taxon>
        <taxon>Trichostrongylidae</taxon>
        <taxon>Trichostrongylus</taxon>
    </lineage>
</organism>
<feature type="signal peptide" evidence="1">
    <location>
        <begin position="1"/>
        <end position="16"/>
    </location>
</feature>
<keyword evidence="1" id="KW-0732">Signal</keyword>
<evidence type="ECO:0000313" key="3">
    <source>
        <dbReference type="Proteomes" id="UP001331761"/>
    </source>
</evidence>
<reference evidence="2 3" key="1">
    <citation type="submission" date="2019-10" db="EMBL/GenBank/DDBJ databases">
        <title>Assembly and Annotation for the nematode Trichostrongylus colubriformis.</title>
        <authorList>
            <person name="Martin J."/>
        </authorList>
    </citation>
    <scope>NUCLEOTIDE SEQUENCE [LARGE SCALE GENOMIC DNA]</scope>
    <source>
        <strain evidence="2">G859</strain>
        <tissue evidence="2">Whole worm</tissue>
    </source>
</reference>
<sequence length="84" mass="9261">MRVLFTVLVAVSSTTAYDAIVFSNEQQITRMLKDFPTIPNLISTASAESPLVFIVNPDFTLGRLFVSNCYSLVVYLPIARSATN</sequence>
<evidence type="ECO:0000256" key="1">
    <source>
        <dbReference type="SAM" id="SignalP"/>
    </source>
</evidence>
<accession>A0AAN8G847</accession>
<feature type="chain" id="PRO_5042948625" evidence="1">
    <location>
        <begin position="17"/>
        <end position="84"/>
    </location>
</feature>
<name>A0AAN8G847_TRICO</name>
<comment type="caution">
    <text evidence="2">The sequence shown here is derived from an EMBL/GenBank/DDBJ whole genome shotgun (WGS) entry which is preliminary data.</text>
</comment>
<dbReference type="Proteomes" id="UP001331761">
    <property type="component" value="Unassembled WGS sequence"/>
</dbReference>
<keyword evidence="3" id="KW-1185">Reference proteome</keyword>
<gene>
    <name evidence="2" type="ORF">GCK32_012413</name>
</gene>